<evidence type="ECO:0000313" key="2">
    <source>
        <dbReference type="EMBL" id="AOZ05864.1"/>
    </source>
</evidence>
<evidence type="ECO:0000259" key="1">
    <source>
        <dbReference type="Pfam" id="PF18974"/>
    </source>
</evidence>
<accession>A0ABN4TFT2</accession>
<dbReference type="Proteomes" id="UP000177515">
    <property type="component" value="Chromosome 1"/>
</dbReference>
<organism evidence="2 3">
    <name type="scientific">Cupriavidus malaysiensis</name>
    <dbReference type="NCBI Taxonomy" id="367825"/>
    <lineage>
        <taxon>Bacteria</taxon>
        <taxon>Pseudomonadati</taxon>
        <taxon>Pseudomonadota</taxon>
        <taxon>Betaproteobacteria</taxon>
        <taxon>Burkholderiales</taxon>
        <taxon>Burkholderiaceae</taxon>
        <taxon>Cupriavidus</taxon>
    </lineage>
</organism>
<reference evidence="2 3" key="1">
    <citation type="submission" date="2016-10" db="EMBL/GenBank/DDBJ databases">
        <title>Complete genome sequences of three Cupriavidus strains isolated from various Malaysian environments.</title>
        <authorList>
            <person name="Abdullah A.A.-A."/>
            <person name="Shafie N.A.H."/>
            <person name="Lau N.S."/>
        </authorList>
    </citation>
    <scope>NUCLEOTIDE SEQUENCE [LARGE SCALE GENOMIC DNA]</scope>
    <source>
        <strain evidence="2 3">USMAA1020</strain>
    </source>
</reference>
<name>A0ABN4TFT2_9BURK</name>
<dbReference type="InterPro" id="IPR043764">
    <property type="entry name" value="DUF5710"/>
</dbReference>
<dbReference type="Pfam" id="PF18974">
    <property type="entry name" value="DUF5710"/>
    <property type="match status" value="1"/>
</dbReference>
<proteinExistence type="predicted"/>
<keyword evidence="3" id="KW-1185">Reference proteome</keyword>
<feature type="domain" description="DUF5710" evidence="1">
    <location>
        <begin position="2"/>
        <end position="39"/>
    </location>
</feature>
<sequence>MLMLNVPFAQKEEAKALGARWNQAEKKWYVPDHVDPAPFLARPEWTDPEYVPPPQVPGKGPKWPLYVDLIPRTAWFSNLRSELNEAEWTALKRRTFDAAGWVCEVCTCKGPKWPVECHERFNYDEETGVQTLTGTIALCPSCHESTHMGFARTRGREAEAMAHLMAVNGWTDPEARQHVQEAMRTYGRRSARDWQFDARWLLGRLDLSEETREKIMGHAEGLAPRIVTEEQQGIRDAHAYEGQDNGLFDDFFHQPN</sequence>
<gene>
    <name evidence="2" type="ORF">BKK80_08570</name>
</gene>
<evidence type="ECO:0000313" key="3">
    <source>
        <dbReference type="Proteomes" id="UP000177515"/>
    </source>
</evidence>
<dbReference type="RefSeq" id="WP_071068936.1">
    <property type="nucleotide sequence ID" value="NZ_CP017754.1"/>
</dbReference>
<dbReference type="EMBL" id="CP017754">
    <property type="protein sequence ID" value="AOZ05864.1"/>
    <property type="molecule type" value="Genomic_DNA"/>
</dbReference>
<protein>
    <recommendedName>
        <fullName evidence="1">DUF5710 domain-containing protein</fullName>
    </recommendedName>
</protein>